<accession>A0AAW1UQT0</accession>
<feature type="region of interest" description="Disordered" evidence="1">
    <location>
        <begin position="167"/>
        <end position="201"/>
    </location>
</feature>
<dbReference type="AlphaFoldDB" id="A0AAW1UQT0"/>
<organism evidence="2 3">
    <name type="scientific">Henosepilachna vigintioctopunctata</name>
    <dbReference type="NCBI Taxonomy" id="420089"/>
    <lineage>
        <taxon>Eukaryota</taxon>
        <taxon>Metazoa</taxon>
        <taxon>Ecdysozoa</taxon>
        <taxon>Arthropoda</taxon>
        <taxon>Hexapoda</taxon>
        <taxon>Insecta</taxon>
        <taxon>Pterygota</taxon>
        <taxon>Neoptera</taxon>
        <taxon>Endopterygota</taxon>
        <taxon>Coleoptera</taxon>
        <taxon>Polyphaga</taxon>
        <taxon>Cucujiformia</taxon>
        <taxon>Coccinelloidea</taxon>
        <taxon>Coccinellidae</taxon>
        <taxon>Epilachninae</taxon>
        <taxon>Epilachnini</taxon>
        <taxon>Henosepilachna</taxon>
    </lineage>
</organism>
<evidence type="ECO:0000313" key="2">
    <source>
        <dbReference type="EMBL" id="KAK9885529.1"/>
    </source>
</evidence>
<comment type="caution">
    <text evidence="2">The sequence shown here is derived from an EMBL/GenBank/DDBJ whole genome shotgun (WGS) entry which is preliminary data.</text>
</comment>
<dbReference type="EMBL" id="JARQZJ010000095">
    <property type="protein sequence ID" value="KAK9885529.1"/>
    <property type="molecule type" value="Genomic_DNA"/>
</dbReference>
<dbReference type="Proteomes" id="UP001431783">
    <property type="component" value="Unassembled WGS sequence"/>
</dbReference>
<reference evidence="2 3" key="1">
    <citation type="submission" date="2023-03" db="EMBL/GenBank/DDBJ databases">
        <title>Genome insight into feeding habits of ladybird beetles.</title>
        <authorList>
            <person name="Li H.-S."/>
            <person name="Huang Y.-H."/>
            <person name="Pang H."/>
        </authorList>
    </citation>
    <scope>NUCLEOTIDE SEQUENCE [LARGE SCALE GENOMIC DNA]</scope>
    <source>
        <strain evidence="2">SYSU_2023b</strain>
        <tissue evidence="2">Whole body</tissue>
    </source>
</reference>
<feature type="compositionally biased region" description="Polar residues" evidence="1">
    <location>
        <begin position="168"/>
        <end position="178"/>
    </location>
</feature>
<evidence type="ECO:0000313" key="3">
    <source>
        <dbReference type="Proteomes" id="UP001431783"/>
    </source>
</evidence>
<protein>
    <submittedName>
        <fullName evidence="2">Uncharacterized protein</fullName>
    </submittedName>
</protein>
<proteinExistence type="predicted"/>
<evidence type="ECO:0000256" key="1">
    <source>
        <dbReference type="SAM" id="MobiDB-lite"/>
    </source>
</evidence>
<name>A0AAW1UQT0_9CUCU</name>
<keyword evidence="3" id="KW-1185">Reference proteome</keyword>
<gene>
    <name evidence="2" type="ORF">WA026_011022</name>
</gene>
<sequence>MSWLNQDVLRKELFDYTESSNEDFVGNDTFTPAPPKSIAEYKARTSKVKNPGLFDNDFDSDATVFISGRGKYLKHRIITPGEPVELRAEDDIAIQKKIREVSGLGYGNEIIEREFGCKSGIEYNDETDDSIIPDVNLRLVSECPSATSTSRLSTLFQECTITEKHSQNNEYSQTESCNSPKPKKKSKHNSGVIISSTDNSDGAEFLKPEKKKLKDQLDLKNQNFKDSDEHMQKVNNQLFYMVGTESLSTEESSQRESSSSATVYTKSKKKKKFKKFCLDNNSSTIEKAQTTSVPVWSTIRSNAGNICKEDFPSLK</sequence>